<evidence type="ECO:0000313" key="3">
    <source>
        <dbReference type="EMBL" id="OQO10424.1"/>
    </source>
</evidence>
<protein>
    <recommendedName>
        <fullName evidence="2">F-box domain-containing protein</fullName>
    </recommendedName>
</protein>
<comment type="caution">
    <text evidence="3">The sequence shown here is derived from an EMBL/GenBank/DDBJ whole genome shotgun (WGS) entry which is preliminary data.</text>
</comment>
<dbReference type="InParanoid" id="A0A1V8TGL9"/>
<feature type="compositionally biased region" description="Low complexity" evidence="1">
    <location>
        <begin position="65"/>
        <end position="97"/>
    </location>
</feature>
<dbReference type="PROSITE" id="PS50181">
    <property type="entry name" value="FBOX"/>
    <property type="match status" value="1"/>
</dbReference>
<name>A0A1V8TGL9_9PEZI</name>
<dbReference type="SUPFAM" id="SSF81383">
    <property type="entry name" value="F-box domain"/>
    <property type="match status" value="1"/>
</dbReference>
<feature type="compositionally biased region" description="Basic and acidic residues" evidence="1">
    <location>
        <begin position="1"/>
        <end position="16"/>
    </location>
</feature>
<feature type="compositionally biased region" description="Polar residues" evidence="1">
    <location>
        <begin position="19"/>
        <end position="32"/>
    </location>
</feature>
<evidence type="ECO:0000256" key="1">
    <source>
        <dbReference type="SAM" id="MobiDB-lite"/>
    </source>
</evidence>
<feature type="region of interest" description="Disordered" evidence="1">
    <location>
        <begin position="1"/>
        <end position="185"/>
    </location>
</feature>
<dbReference type="AlphaFoldDB" id="A0A1V8TGL9"/>
<feature type="compositionally biased region" description="Basic and acidic residues" evidence="1">
    <location>
        <begin position="41"/>
        <end position="54"/>
    </location>
</feature>
<dbReference type="InterPro" id="IPR001810">
    <property type="entry name" value="F-box_dom"/>
</dbReference>
<sequence length="442" mass="47735">MEGLKRLDSAKADARKALTTKSTPAGTSTLIDTSVLPERQGPNRKDPGKADAKKTPTTKFNPAGKSTTAKSTATSKTTTPKSTAKKALASKSTVTTKSPKDESTTASKAATAKSTTIPKTSTAKVSATSKPVEAKPTTAKDLKQNTRSHGRHTGIRVPIGSAGLDTTESARNKKRKISLTDGESDVESVELAASTTSHLSKVPEELLEMILFELPMLDLFVVQSVSKRVRNSIETLHTSIYPDFTTGPAIPVGHQLVKPAQLNPLLRRDTRMLETLYLGGPSAEWMTPLEWHGKTFDCMSKLPGTWRNMHVTDISCTRAIVATLHSWRHKRESRRSAVGTPARPVTNVNTLTLGMLMDGLFNTKTWVSLRLPAETQTRTYGTLADVLAAMRAKHPGTFKFDLTGSKIFLAGVVAPTQGFWQMVWDEAIEADAAQAEADASAD</sequence>
<dbReference type="Pfam" id="PF00646">
    <property type="entry name" value="F-box"/>
    <property type="match status" value="1"/>
</dbReference>
<evidence type="ECO:0000259" key="2">
    <source>
        <dbReference type="PROSITE" id="PS50181"/>
    </source>
</evidence>
<accession>A0A1V8TGL9</accession>
<proteinExistence type="predicted"/>
<dbReference type="Proteomes" id="UP000192596">
    <property type="component" value="Unassembled WGS sequence"/>
</dbReference>
<keyword evidence="4" id="KW-1185">Reference proteome</keyword>
<dbReference type="EMBL" id="NAJO01000008">
    <property type="protein sequence ID" value="OQO10424.1"/>
    <property type="molecule type" value="Genomic_DNA"/>
</dbReference>
<reference evidence="4" key="1">
    <citation type="submission" date="2017-03" db="EMBL/GenBank/DDBJ databases">
        <title>Genomes of endolithic fungi from Antarctica.</title>
        <authorList>
            <person name="Coleine C."/>
            <person name="Masonjones S."/>
            <person name="Stajich J.E."/>
        </authorList>
    </citation>
    <scope>NUCLEOTIDE SEQUENCE [LARGE SCALE GENOMIC DNA]</scope>
    <source>
        <strain evidence="4">CCFEE 5527</strain>
    </source>
</reference>
<dbReference type="InterPro" id="IPR036047">
    <property type="entry name" value="F-box-like_dom_sf"/>
</dbReference>
<feature type="compositionally biased region" description="Low complexity" evidence="1">
    <location>
        <begin position="104"/>
        <end position="124"/>
    </location>
</feature>
<gene>
    <name evidence="3" type="ORF">B0A48_03720</name>
</gene>
<organism evidence="3 4">
    <name type="scientific">Cryoendolithus antarcticus</name>
    <dbReference type="NCBI Taxonomy" id="1507870"/>
    <lineage>
        <taxon>Eukaryota</taxon>
        <taxon>Fungi</taxon>
        <taxon>Dikarya</taxon>
        <taxon>Ascomycota</taxon>
        <taxon>Pezizomycotina</taxon>
        <taxon>Dothideomycetes</taxon>
        <taxon>Dothideomycetidae</taxon>
        <taxon>Cladosporiales</taxon>
        <taxon>Cladosporiaceae</taxon>
        <taxon>Cryoendolithus</taxon>
    </lineage>
</organism>
<evidence type="ECO:0000313" key="4">
    <source>
        <dbReference type="Proteomes" id="UP000192596"/>
    </source>
</evidence>
<feature type="domain" description="F-box" evidence="2">
    <location>
        <begin position="196"/>
        <end position="244"/>
    </location>
</feature>